<dbReference type="eggNOG" id="COG0524">
    <property type="taxonomic scope" value="Bacteria"/>
</dbReference>
<dbReference type="STRING" id="1693.BMIN_1040"/>
<dbReference type="PANTHER" id="PTHR10584">
    <property type="entry name" value="SUGAR KINASE"/>
    <property type="match status" value="1"/>
</dbReference>
<keyword evidence="2 4" id="KW-0418">Kinase</keyword>
<dbReference type="Proteomes" id="UP000029014">
    <property type="component" value="Unassembled WGS sequence"/>
</dbReference>
<dbReference type="GO" id="GO:0016301">
    <property type="term" value="F:kinase activity"/>
    <property type="evidence" value="ECO:0007669"/>
    <property type="project" value="UniProtKB-KW"/>
</dbReference>
<evidence type="ECO:0000259" key="3">
    <source>
        <dbReference type="Pfam" id="PF00294"/>
    </source>
</evidence>
<dbReference type="RefSeq" id="WP_051126326.1">
    <property type="nucleotide sequence ID" value="NZ_JGZD01000006.1"/>
</dbReference>
<reference evidence="4 5" key="1">
    <citation type="submission" date="2014-03" db="EMBL/GenBank/DDBJ databases">
        <title>Genomics of Bifidobacteria.</title>
        <authorList>
            <person name="Ventura M."/>
            <person name="Milani C."/>
            <person name="Lugli G.A."/>
        </authorList>
    </citation>
    <scope>NUCLEOTIDE SEQUENCE [LARGE SCALE GENOMIC DNA]</scope>
    <source>
        <strain evidence="4 5">LMG 11592</strain>
    </source>
</reference>
<dbReference type="AlphaFoldDB" id="A0A087BRF5"/>
<dbReference type="EMBL" id="JGZD01000006">
    <property type="protein sequence ID" value="KFI73605.1"/>
    <property type="molecule type" value="Genomic_DNA"/>
</dbReference>
<dbReference type="PANTHER" id="PTHR10584:SF166">
    <property type="entry name" value="RIBOKINASE"/>
    <property type="match status" value="1"/>
</dbReference>
<dbReference type="Pfam" id="PF00294">
    <property type="entry name" value="PfkB"/>
    <property type="match status" value="1"/>
</dbReference>
<accession>A0A087BRF5</accession>
<dbReference type="GO" id="GO:0005829">
    <property type="term" value="C:cytosol"/>
    <property type="evidence" value="ECO:0007669"/>
    <property type="project" value="TreeGrafter"/>
</dbReference>
<dbReference type="InterPro" id="IPR011611">
    <property type="entry name" value="PfkB_dom"/>
</dbReference>
<evidence type="ECO:0000256" key="1">
    <source>
        <dbReference type="ARBA" id="ARBA00022679"/>
    </source>
</evidence>
<name>A0A087BRF5_9BIFI</name>
<evidence type="ECO:0000256" key="2">
    <source>
        <dbReference type="ARBA" id="ARBA00022777"/>
    </source>
</evidence>
<sequence length="348" mass="36782">MASSPAQQMDAIVHEPSVISLGQIWMDIMMDVADVPPSGGFAVAADAEPALGGSFRVLQAVQRMGSPSMHAGIIGTGIWGTAIRTAMATHGIDHIGQDRIDSDTGFRIVLNDGDRKTFIARYGAEAQGADDIFDDIEPKPSDIVHISGNSLMDHSASGLDAFLRRPESNPLHREYGIVINPTRSLDLVSDHLIEDTVLARPLWSCNRQEAEKLTQRLGVDIDYSSAMTVGGSFDKSMGILCTELGAALHAPLVLRAGSRGAWVREPGGILTHVEGFPTEPIHTRSAGSCHTGTLCAMLAQGWSLIDSVRIANAAASLAIAHSQGGVPQCPGRDDALALARITPDGDPA</sequence>
<organism evidence="4 5">
    <name type="scientific">Bifidobacterium minimum</name>
    <dbReference type="NCBI Taxonomy" id="1693"/>
    <lineage>
        <taxon>Bacteria</taxon>
        <taxon>Bacillati</taxon>
        <taxon>Actinomycetota</taxon>
        <taxon>Actinomycetes</taxon>
        <taxon>Bifidobacteriales</taxon>
        <taxon>Bifidobacteriaceae</taxon>
        <taxon>Bifidobacterium</taxon>
    </lineage>
</organism>
<dbReference type="InterPro" id="IPR029056">
    <property type="entry name" value="Ribokinase-like"/>
</dbReference>
<protein>
    <submittedName>
        <fullName evidence="4">Ribokinase RbsK</fullName>
    </submittedName>
</protein>
<evidence type="ECO:0000313" key="5">
    <source>
        <dbReference type="Proteomes" id="UP000029014"/>
    </source>
</evidence>
<dbReference type="SUPFAM" id="SSF53613">
    <property type="entry name" value="Ribokinase-like"/>
    <property type="match status" value="1"/>
</dbReference>
<keyword evidence="1" id="KW-0808">Transferase</keyword>
<keyword evidence="5" id="KW-1185">Reference proteome</keyword>
<evidence type="ECO:0000313" key="4">
    <source>
        <dbReference type="EMBL" id="KFI73605.1"/>
    </source>
</evidence>
<gene>
    <name evidence="4" type="ORF">BMIN_1040</name>
</gene>
<comment type="caution">
    <text evidence="4">The sequence shown here is derived from an EMBL/GenBank/DDBJ whole genome shotgun (WGS) entry which is preliminary data.</text>
</comment>
<dbReference type="Gene3D" id="3.40.1190.20">
    <property type="match status" value="1"/>
</dbReference>
<proteinExistence type="predicted"/>
<feature type="domain" description="Carbohydrate kinase PfkB" evidence="3">
    <location>
        <begin position="52"/>
        <end position="325"/>
    </location>
</feature>